<dbReference type="AlphaFoldDB" id="A0A1L5FD85"/>
<dbReference type="SUPFAM" id="SSF140500">
    <property type="entry name" value="BAS1536-like"/>
    <property type="match status" value="1"/>
</dbReference>
<sequence>MLKEKMEELREKLYFLITEKAEYNQILKVSQELDNCINEFTHRMPYDINSKIIKKLHKNKPNKSKIQTY</sequence>
<dbReference type="EMBL" id="CP018335">
    <property type="protein sequence ID" value="APM40971.1"/>
    <property type="molecule type" value="Genomic_DNA"/>
</dbReference>
<dbReference type="GO" id="GO:0043937">
    <property type="term" value="P:regulation of sporulation"/>
    <property type="evidence" value="ECO:0007669"/>
    <property type="project" value="InterPro"/>
</dbReference>
<reference evidence="1 2" key="1">
    <citation type="submission" date="2016-12" db="EMBL/GenBank/DDBJ databases">
        <title>Complete genome sequence of Clostridium kluyveri JZZ isolated from the pit mud of a Chinese flavor liquor-making factory.</title>
        <authorList>
            <person name="Wang Y."/>
        </authorList>
    </citation>
    <scope>NUCLEOTIDE SEQUENCE [LARGE SCALE GENOMIC DNA]</scope>
    <source>
        <strain evidence="1 2">JZZ</strain>
    </source>
</reference>
<protein>
    <recommendedName>
        <fullName evidence="3">Spo0E family sporulation regulatory protein-aspartic acid phosphatase</fullName>
    </recommendedName>
</protein>
<gene>
    <name evidence="1" type="ORF">BS101_20800</name>
</gene>
<dbReference type="Gene3D" id="4.10.280.10">
    <property type="entry name" value="Helix-loop-helix DNA-binding domain"/>
    <property type="match status" value="1"/>
</dbReference>
<organism evidence="1 2">
    <name type="scientific">Clostridium kluyveri</name>
    <dbReference type="NCBI Taxonomy" id="1534"/>
    <lineage>
        <taxon>Bacteria</taxon>
        <taxon>Bacillati</taxon>
        <taxon>Bacillota</taxon>
        <taxon>Clostridia</taxon>
        <taxon>Eubacteriales</taxon>
        <taxon>Clostridiaceae</taxon>
        <taxon>Clostridium</taxon>
    </lineage>
</organism>
<dbReference type="Proteomes" id="UP000184604">
    <property type="component" value="Chromosome"/>
</dbReference>
<evidence type="ECO:0000313" key="1">
    <source>
        <dbReference type="EMBL" id="APM40971.1"/>
    </source>
</evidence>
<dbReference type="Pfam" id="PF09388">
    <property type="entry name" value="SpoOE-like"/>
    <property type="match status" value="1"/>
</dbReference>
<proteinExistence type="predicted"/>
<evidence type="ECO:0000313" key="2">
    <source>
        <dbReference type="Proteomes" id="UP000184604"/>
    </source>
</evidence>
<dbReference type="InterPro" id="IPR036638">
    <property type="entry name" value="HLH_DNA-bd_sf"/>
</dbReference>
<dbReference type="GO" id="GO:0046983">
    <property type="term" value="F:protein dimerization activity"/>
    <property type="evidence" value="ECO:0007669"/>
    <property type="project" value="InterPro"/>
</dbReference>
<dbReference type="InterPro" id="IPR037208">
    <property type="entry name" value="Spo0E-like_sf"/>
</dbReference>
<dbReference type="RefSeq" id="WP_073540636.1">
    <property type="nucleotide sequence ID" value="NZ_CP018335.1"/>
</dbReference>
<evidence type="ECO:0008006" key="3">
    <source>
        <dbReference type="Google" id="ProtNLM"/>
    </source>
</evidence>
<dbReference type="InterPro" id="IPR018540">
    <property type="entry name" value="Spo0E-like"/>
</dbReference>
<accession>A0A1L5FD85</accession>
<name>A0A1L5FD85_CLOKL</name>